<accession>A0A6N1NSL4</accession>
<dbReference type="RefSeq" id="YP_010780330.1">
    <property type="nucleotide sequence ID" value="NC_075038.1"/>
</dbReference>
<organism evidence="1">
    <name type="scientific">Tupanvirus deep ocean</name>
    <dbReference type="NCBI Taxonomy" id="2126984"/>
    <lineage>
        <taxon>Viruses</taxon>
        <taxon>Varidnaviria</taxon>
        <taxon>Bamfordvirae</taxon>
        <taxon>Nucleocytoviricota</taxon>
        <taxon>Megaviricetes</taxon>
        <taxon>Imitervirales</taxon>
        <taxon>Mimiviridae</taxon>
        <taxon>Megamimivirinae</taxon>
        <taxon>Tupanvirus</taxon>
        <taxon>Tupanvirus altamarinense</taxon>
    </lineage>
</organism>
<evidence type="ECO:0000313" key="1">
    <source>
        <dbReference type="EMBL" id="QKU33722.1"/>
    </source>
</evidence>
<name>A0A6N1NSL4_9VIRU</name>
<dbReference type="GeneID" id="80517021"/>
<dbReference type="KEGG" id="vg:80517021"/>
<dbReference type="EMBL" id="MF405918">
    <property type="protein sequence ID" value="QKU33722.1"/>
    <property type="molecule type" value="Genomic_DNA"/>
</dbReference>
<reference evidence="1" key="2">
    <citation type="journal article" date="2018" name="Nat. Commun.">
        <title>Tailed giant Tupanvirus possesses the most complete translational apparatus of the known virosphere.</title>
        <authorList>
            <person name="Abrahao J."/>
            <person name="Silva L."/>
            <person name="Silva L.S."/>
            <person name="Khalil J.Y.B."/>
            <person name="Rodrigues R."/>
            <person name="Arantes T."/>
            <person name="Assis F."/>
            <person name="Boratto P."/>
            <person name="Andrade M."/>
            <person name="Kroon E.G."/>
            <person name="Ribeiro B."/>
            <person name="Bergier I."/>
            <person name="Seligmann H."/>
            <person name="Ghigo E."/>
            <person name="Colson P."/>
            <person name="Levasseur A."/>
            <person name="Kroemer G."/>
            <person name="Raoult D."/>
            <person name="La Scola B."/>
        </authorList>
    </citation>
    <scope>NUCLEOTIDE SEQUENCE [LARGE SCALE GENOMIC DNA]</scope>
    <source>
        <strain evidence="1">Deep ocean</strain>
    </source>
</reference>
<protein>
    <submittedName>
        <fullName evidence="1">Uncharacterized protein</fullName>
    </submittedName>
</protein>
<reference evidence="1" key="1">
    <citation type="submission" date="2017-06" db="EMBL/GenBank/DDBJ databases">
        <authorList>
            <person name="Assis F.L."/>
            <person name="Abrahao J.S."/>
            <person name="Silva L."/>
            <person name="Khalil J.B."/>
            <person name="Rodrigues R."/>
            <person name="Silva L.S."/>
            <person name="Boratto P."/>
            <person name="Andrade M."/>
            <person name="Kroon E.G."/>
            <person name="Ribeiro B."/>
            <person name="Bergier I."/>
            <person name="Seligmann H."/>
            <person name="Ghigo E."/>
            <person name="Colson P."/>
            <person name="Levasseur A."/>
            <person name="Raoult D."/>
            <person name="Scola B.L."/>
        </authorList>
    </citation>
    <scope>NUCLEOTIDE SEQUENCE</scope>
    <source>
        <strain evidence="1">Deep ocean</strain>
    </source>
</reference>
<proteinExistence type="predicted"/>
<sequence>MAVLHYKLSQAVLFSGPKSYIVGWFKYNGYCFILFDSFEEFMCKKKNYKSLHELIIYPSGNTLNTSFMDRKDGRLCFDFDLKKPEYPHFSMSKWMTDIEKTIEDTCSQIYKNINISKLIFVWSTSNNPTKISKHLTVNGLYYEDWVAMSQQFYDRFIKLWNNNYDYCDADSFLDKQIARKNGALRFVGSTKPDGSSLLTIDNNNHTFEMSLIRPILTWDKTDEQCISYSNLVYPCHLHKKIATIVPLVDRHNIIQSIKYDDDTFMQAFEFREEIETEDGIIINYKRKKPSFCKLCNRIHDHENAFVEIVDGIAIFHCYRNSDTSMFMDISKENIKSINKISNNETKIRTNIPKSFLTITI</sequence>